<evidence type="ECO:0008006" key="3">
    <source>
        <dbReference type="Google" id="ProtNLM"/>
    </source>
</evidence>
<dbReference type="Proteomes" id="UP000784880">
    <property type="component" value="Unassembled WGS sequence"/>
</dbReference>
<protein>
    <recommendedName>
        <fullName evidence="3">Phage protein</fullName>
    </recommendedName>
</protein>
<dbReference type="EMBL" id="JAHQCS010000057">
    <property type="protein sequence ID" value="MBU9711114.1"/>
    <property type="molecule type" value="Genomic_DNA"/>
</dbReference>
<name>A0ABS6JD43_9BACI</name>
<organism evidence="1 2">
    <name type="scientific">Evansella tamaricis</name>
    <dbReference type="NCBI Taxonomy" id="2069301"/>
    <lineage>
        <taxon>Bacteria</taxon>
        <taxon>Bacillati</taxon>
        <taxon>Bacillota</taxon>
        <taxon>Bacilli</taxon>
        <taxon>Bacillales</taxon>
        <taxon>Bacillaceae</taxon>
        <taxon>Evansella</taxon>
    </lineage>
</organism>
<proteinExistence type="predicted"/>
<evidence type="ECO:0000313" key="2">
    <source>
        <dbReference type="Proteomes" id="UP000784880"/>
    </source>
</evidence>
<evidence type="ECO:0000313" key="1">
    <source>
        <dbReference type="EMBL" id="MBU9711114.1"/>
    </source>
</evidence>
<accession>A0ABS6JD43</accession>
<comment type="caution">
    <text evidence="1">The sequence shown here is derived from an EMBL/GenBank/DDBJ whole genome shotgun (WGS) entry which is preliminary data.</text>
</comment>
<reference evidence="1 2" key="1">
    <citation type="submission" date="2021-06" db="EMBL/GenBank/DDBJ databases">
        <title>Bacillus sp. RD4P76, an endophyte from a halophyte.</title>
        <authorList>
            <person name="Sun J.-Q."/>
        </authorList>
    </citation>
    <scope>NUCLEOTIDE SEQUENCE [LARGE SCALE GENOMIC DNA]</scope>
    <source>
        <strain evidence="1 2">CGMCC 1.15917</strain>
    </source>
</reference>
<dbReference type="RefSeq" id="WP_217065004.1">
    <property type="nucleotide sequence ID" value="NZ_JAHQCS010000057.1"/>
</dbReference>
<keyword evidence="2" id="KW-1185">Reference proteome</keyword>
<sequence length="58" mass="6800">MDIIDLYQLSEWQLEVIRIAHDLDQDPKYSKDDAAKDLIDLAYIINMAMVFENKKLGE</sequence>
<gene>
    <name evidence="1" type="ORF">KS419_05095</name>
</gene>